<name>A0A6J2H1E6_9PASS</name>
<dbReference type="InParanoid" id="A0A6J2H1E6"/>
<accession>A0A6J2H1E6</accession>
<comment type="similarity">
    <text evidence="1">Belongs to the UPF0739 family.</text>
</comment>
<dbReference type="Proteomes" id="UP000504627">
    <property type="component" value="Unplaced"/>
</dbReference>
<dbReference type="AlphaFoldDB" id="A0A6J2H1E6"/>
<sequence length="293" mass="30647">MALGGSALSPALLVAAARDALGSRDAQGTRDALGSRDALGFRDAQGTGSRTRRRLPAARALHAAGEVLAVSAGLKPALLWDCGAAGPAELRRYLLGLRAAGLAPSRLHVLGMGGSALLLHPRLARGRLEGMLRARPAPFVDVSAGRGCPALCGEPEAEAIKGHLASLLDHLRDAEAAGAGPVSCSEVVPEDWNLCPVVGVLLGYPAVYTFSREENCLALTPLRVFTVQASCPRIKDGLRVQIYSFSIPESLHTELGEVLDAWCDELKEAFSAQSDFVDLCISSEVVSLPAVAL</sequence>
<evidence type="ECO:0000256" key="1">
    <source>
        <dbReference type="ARBA" id="ARBA00007065"/>
    </source>
</evidence>
<evidence type="ECO:0000313" key="3">
    <source>
        <dbReference type="RefSeq" id="XP_027581579.1"/>
    </source>
</evidence>
<dbReference type="GeneID" id="113990388"/>
<dbReference type="PANTHER" id="PTHR31366">
    <property type="entry name" value="UPF0739 PROTEIN C1ORF74"/>
    <property type="match status" value="1"/>
</dbReference>
<proteinExistence type="inferred from homology"/>
<dbReference type="CTD" id="103182559"/>
<protein>
    <submittedName>
        <fullName evidence="3">UPF0739 protein C1orf74 homolog</fullName>
    </submittedName>
</protein>
<reference evidence="3" key="1">
    <citation type="submission" date="2025-08" db="UniProtKB">
        <authorList>
            <consortium name="RefSeq"/>
        </authorList>
    </citation>
    <scope>IDENTIFICATION</scope>
    <source>
        <tissue evidence="3">Muscle</tissue>
    </source>
</reference>
<dbReference type="InterPro" id="IPR027850">
    <property type="entry name" value="DUF4504"/>
</dbReference>
<dbReference type="RefSeq" id="XP_027581579.1">
    <property type="nucleotide sequence ID" value="XM_027725778.2"/>
</dbReference>
<keyword evidence="2" id="KW-1185">Reference proteome</keyword>
<evidence type="ECO:0000313" key="2">
    <source>
        <dbReference type="Proteomes" id="UP000504627"/>
    </source>
</evidence>
<dbReference type="Pfam" id="PF14953">
    <property type="entry name" value="DUF4504"/>
    <property type="match status" value="1"/>
</dbReference>
<gene>
    <name evidence="3" type="primary">CUNH1orf74</name>
</gene>
<dbReference type="PANTHER" id="PTHR31366:SF2">
    <property type="entry name" value="UPF0739 PROTEIN C1ORF74"/>
    <property type="match status" value="1"/>
</dbReference>
<organism evidence="2 3">
    <name type="scientific">Pipra filicauda</name>
    <name type="common">Wire-tailed manakin</name>
    <dbReference type="NCBI Taxonomy" id="649802"/>
    <lineage>
        <taxon>Eukaryota</taxon>
        <taxon>Metazoa</taxon>
        <taxon>Chordata</taxon>
        <taxon>Craniata</taxon>
        <taxon>Vertebrata</taxon>
        <taxon>Euteleostomi</taxon>
        <taxon>Archelosauria</taxon>
        <taxon>Archosauria</taxon>
        <taxon>Dinosauria</taxon>
        <taxon>Saurischia</taxon>
        <taxon>Theropoda</taxon>
        <taxon>Coelurosauria</taxon>
        <taxon>Aves</taxon>
        <taxon>Neognathae</taxon>
        <taxon>Neoaves</taxon>
        <taxon>Telluraves</taxon>
        <taxon>Australaves</taxon>
        <taxon>Passeriformes</taxon>
        <taxon>Pipridae</taxon>
        <taxon>Pipra</taxon>
    </lineage>
</organism>